<dbReference type="GO" id="GO:0046964">
    <property type="term" value="F:3'-phosphoadenosine 5'-phosphosulfate transmembrane transporter activity"/>
    <property type="evidence" value="ECO:0007669"/>
    <property type="project" value="TreeGrafter"/>
</dbReference>
<feature type="transmembrane region" description="Helical" evidence="7">
    <location>
        <begin position="370"/>
        <end position="388"/>
    </location>
</feature>
<dbReference type="InterPro" id="IPR013657">
    <property type="entry name" value="SCL35B1-4/HUT1"/>
</dbReference>
<evidence type="ECO:0000256" key="4">
    <source>
        <dbReference type="ARBA" id="ARBA00022692"/>
    </source>
</evidence>
<feature type="transmembrane region" description="Helical" evidence="7">
    <location>
        <begin position="318"/>
        <end position="340"/>
    </location>
</feature>
<keyword evidence="5 7" id="KW-1133">Transmembrane helix</keyword>
<sequence>MYATTITNTRAVTTRSIASTSSRRATSGAATVKPMNARASATFAGAHGGAIGLATTMARATTTKSRAASLVVKAGGVAKAAPGEQKKVFGLNLPESEGLSFLILAAGSLGSALGFAALQEGVFRIPGFKFSAWMTVLTTFTYFLCGALEMKLTNDSRKGSWKNYGILSIYTYGGMAMTNYALSYLNYATRIVFKSAKIIPVMAFSVLIVGKKYNWKEWLSAAILVAGIVLFTLGDVASSPAFAPIGVLLIAGALCVDAICANFEEKNFFRCETPSTTQEVLCYASLIGTAYGLVPLIASGGLAPALAFSQANPQVVPMIMAFSVMGYSSVSFILSLIKYFGATEAEIVKSLRKVLSIVISFMLFPKELNWKYIAGFLAVLVSTVYTFYLKNEKNKAKAAAKAAGGA</sequence>
<reference evidence="8" key="1">
    <citation type="submission" date="2021-01" db="EMBL/GenBank/DDBJ databases">
        <authorList>
            <person name="Corre E."/>
            <person name="Pelletier E."/>
            <person name="Niang G."/>
            <person name="Scheremetjew M."/>
            <person name="Finn R."/>
            <person name="Kale V."/>
            <person name="Holt S."/>
            <person name="Cochrane G."/>
            <person name="Meng A."/>
            <person name="Brown T."/>
            <person name="Cohen L."/>
        </authorList>
    </citation>
    <scope>NUCLEOTIDE SEQUENCE</scope>
    <source>
        <strain evidence="8">Clade-D-RCC1621</strain>
    </source>
</reference>
<evidence type="ECO:0000256" key="2">
    <source>
        <dbReference type="ARBA" id="ARBA00008349"/>
    </source>
</evidence>
<feature type="transmembrane region" description="Helical" evidence="7">
    <location>
        <begin position="164"/>
        <end position="185"/>
    </location>
</feature>
<dbReference type="InterPro" id="IPR037185">
    <property type="entry name" value="EmrE-like"/>
</dbReference>
<feature type="transmembrane region" description="Helical" evidence="7">
    <location>
        <begin position="217"/>
        <end position="234"/>
    </location>
</feature>
<feature type="transmembrane region" description="Helical" evidence="7">
    <location>
        <begin position="130"/>
        <end position="152"/>
    </location>
</feature>
<feature type="transmembrane region" description="Helical" evidence="7">
    <location>
        <begin position="240"/>
        <end position="260"/>
    </location>
</feature>
<evidence type="ECO:0000256" key="3">
    <source>
        <dbReference type="ARBA" id="ARBA00022448"/>
    </source>
</evidence>
<comment type="subcellular location">
    <subcellularLocation>
        <location evidence="1">Membrane</location>
        <topology evidence="1">Multi-pass membrane protein</topology>
    </subcellularLocation>
</comment>
<evidence type="ECO:0000256" key="5">
    <source>
        <dbReference type="ARBA" id="ARBA00022989"/>
    </source>
</evidence>
<name>A0A6T5Z7W9_9CHLO</name>
<keyword evidence="6 7" id="KW-0472">Membrane</keyword>
<dbReference type="GO" id="GO:0005789">
    <property type="term" value="C:endoplasmic reticulum membrane"/>
    <property type="evidence" value="ECO:0007669"/>
    <property type="project" value="TreeGrafter"/>
</dbReference>
<evidence type="ECO:0000256" key="1">
    <source>
        <dbReference type="ARBA" id="ARBA00004141"/>
    </source>
</evidence>
<proteinExistence type="inferred from homology"/>
<organism evidence="8">
    <name type="scientific">Ostreococcus mediterraneus</name>
    <dbReference type="NCBI Taxonomy" id="1486918"/>
    <lineage>
        <taxon>Eukaryota</taxon>
        <taxon>Viridiplantae</taxon>
        <taxon>Chlorophyta</taxon>
        <taxon>Mamiellophyceae</taxon>
        <taxon>Mamiellales</taxon>
        <taxon>Bathycoccaceae</taxon>
        <taxon>Ostreococcus</taxon>
    </lineage>
</organism>
<dbReference type="GO" id="GO:0000139">
    <property type="term" value="C:Golgi membrane"/>
    <property type="evidence" value="ECO:0007669"/>
    <property type="project" value="TreeGrafter"/>
</dbReference>
<feature type="transmembrane region" description="Helical" evidence="7">
    <location>
        <begin position="99"/>
        <end position="118"/>
    </location>
</feature>
<feature type="transmembrane region" description="Helical" evidence="7">
    <location>
        <begin position="280"/>
        <end position="298"/>
    </location>
</feature>
<dbReference type="Pfam" id="PF08449">
    <property type="entry name" value="UAA"/>
    <property type="match status" value="1"/>
</dbReference>
<evidence type="ECO:0008006" key="9">
    <source>
        <dbReference type="Google" id="ProtNLM"/>
    </source>
</evidence>
<evidence type="ECO:0000256" key="7">
    <source>
        <dbReference type="SAM" id="Phobius"/>
    </source>
</evidence>
<dbReference type="AlphaFoldDB" id="A0A6T5Z7W9"/>
<dbReference type="EMBL" id="HBFO01005839">
    <property type="protein sequence ID" value="CAD8812970.1"/>
    <property type="molecule type" value="Transcribed_RNA"/>
</dbReference>
<gene>
    <name evidence="8" type="ORF">OMED0930_LOCUS4065</name>
</gene>
<accession>A0A6T5Z7W9</accession>
<dbReference type="PANTHER" id="PTHR10778:SF8">
    <property type="entry name" value="ADENOSINE 3'-PHOSPHO 5'-PHOSPHOSULFATE TRANSPORTER 2"/>
    <property type="match status" value="1"/>
</dbReference>
<dbReference type="SUPFAM" id="SSF103481">
    <property type="entry name" value="Multidrug resistance efflux transporter EmrE"/>
    <property type="match status" value="1"/>
</dbReference>
<evidence type="ECO:0000313" key="8">
    <source>
        <dbReference type="EMBL" id="CAD8812970.1"/>
    </source>
</evidence>
<protein>
    <recommendedName>
        <fullName evidence="9">Sugar phosphate transporter domain-containing protein</fullName>
    </recommendedName>
</protein>
<keyword evidence="4 7" id="KW-0812">Transmembrane</keyword>
<dbReference type="PANTHER" id="PTHR10778">
    <property type="entry name" value="SOLUTE CARRIER FAMILY 35 MEMBER B"/>
    <property type="match status" value="1"/>
</dbReference>
<evidence type="ECO:0000256" key="6">
    <source>
        <dbReference type="ARBA" id="ARBA00023136"/>
    </source>
</evidence>
<keyword evidence="3" id="KW-0813">Transport</keyword>
<comment type="similarity">
    <text evidence="2">Belongs to the nucleotide-sugar transporter family. UDP-galactose:UMP antiporter (TC 2.A.7.11) subfamily.</text>
</comment>